<dbReference type="Proteomes" id="UP000785200">
    <property type="component" value="Unassembled WGS sequence"/>
</dbReference>
<reference evidence="2" key="1">
    <citation type="submission" date="2019-07" db="EMBL/GenBank/DDBJ databases">
        <title>Hyphodiscus hymeniophilus genome sequencing and assembly.</title>
        <authorList>
            <person name="Kramer G."/>
            <person name="Nodwell J."/>
        </authorList>
    </citation>
    <scope>NUCLEOTIDE SEQUENCE</scope>
    <source>
        <strain evidence="2">ATCC 34498</strain>
    </source>
</reference>
<evidence type="ECO:0000256" key="1">
    <source>
        <dbReference type="SAM" id="Phobius"/>
    </source>
</evidence>
<name>A0A9P6VQ97_9HELO</name>
<dbReference type="AlphaFoldDB" id="A0A9P6VQ97"/>
<proteinExistence type="predicted"/>
<protein>
    <submittedName>
        <fullName evidence="2">Uncharacterized protein</fullName>
    </submittedName>
</protein>
<feature type="transmembrane region" description="Helical" evidence="1">
    <location>
        <begin position="69"/>
        <end position="89"/>
    </location>
</feature>
<gene>
    <name evidence="2" type="ORF">D0Z07_0712</name>
</gene>
<accession>A0A9P6VQ97</accession>
<keyword evidence="1" id="KW-0812">Transmembrane</keyword>
<dbReference type="EMBL" id="VNKQ01000002">
    <property type="protein sequence ID" value="KAG0652671.1"/>
    <property type="molecule type" value="Genomic_DNA"/>
</dbReference>
<sequence>MTSDSKYSDLQVVPSEYFTQGLYTRTDLSSTAPEYVSGPYGGHECKPSRPDSWKVPKPKRICGLEIKKFWMIIAVLIIVVIAAACYNKFFESSRCENTILEKWYAEQYIFVDGTNYSLDDKHSSADYYTSSWPLYNTPPRLPLLQQYAFLYKHRTRYDVAEGLRRIIFQLELSAQLGG</sequence>
<comment type="caution">
    <text evidence="2">The sequence shown here is derived from an EMBL/GenBank/DDBJ whole genome shotgun (WGS) entry which is preliminary data.</text>
</comment>
<keyword evidence="1" id="KW-0472">Membrane</keyword>
<organism evidence="2 3">
    <name type="scientific">Hyphodiscus hymeniophilus</name>
    <dbReference type="NCBI Taxonomy" id="353542"/>
    <lineage>
        <taxon>Eukaryota</taxon>
        <taxon>Fungi</taxon>
        <taxon>Dikarya</taxon>
        <taxon>Ascomycota</taxon>
        <taxon>Pezizomycotina</taxon>
        <taxon>Leotiomycetes</taxon>
        <taxon>Helotiales</taxon>
        <taxon>Hyphodiscaceae</taxon>
        <taxon>Hyphodiscus</taxon>
    </lineage>
</organism>
<keyword evidence="1" id="KW-1133">Transmembrane helix</keyword>
<evidence type="ECO:0000313" key="3">
    <source>
        <dbReference type="Proteomes" id="UP000785200"/>
    </source>
</evidence>
<evidence type="ECO:0000313" key="2">
    <source>
        <dbReference type="EMBL" id="KAG0652671.1"/>
    </source>
</evidence>
<keyword evidence="3" id="KW-1185">Reference proteome</keyword>